<gene>
    <name evidence="1" type="ORF">HMPREF1476_02324</name>
</gene>
<dbReference type="eggNOG" id="ENOG5031U2A">
    <property type="taxonomic scope" value="Bacteria"/>
</dbReference>
<dbReference type="AlphaFoldDB" id="S3B7Z5"/>
<proteinExistence type="predicted"/>
<dbReference type="InterPro" id="IPR018490">
    <property type="entry name" value="cNMP-bd_dom_sf"/>
</dbReference>
<keyword evidence="2" id="KW-1185">Reference proteome</keyword>
<dbReference type="Proteomes" id="UP000014400">
    <property type="component" value="Unassembled WGS sequence"/>
</dbReference>
<evidence type="ECO:0008006" key="3">
    <source>
        <dbReference type="Google" id="ProtNLM"/>
    </source>
</evidence>
<organism evidence="1 2">
    <name type="scientific">Sutterella wadsworthensis HGA0223</name>
    <dbReference type="NCBI Taxonomy" id="1203554"/>
    <lineage>
        <taxon>Bacteria</taxon>
        <taxon>Pseudomonadati</taxon>
        <taxon>Pseudomonadota</taxon>
        <taxon>Betaproteobacteria</taxon>
        <taxon>Burkholderiales</taxon>
        <taxon>Sutterellaceae</taxon>
        <taxon>Sutterella</taxon>
    </lineage>
</organism>
<dbReference type="HOGENOM" id="CLU_1057389_0_0_4"/>
<dbReference type="EMBL" id="ATCF01000038">
    <property type="protein sequence ID" value="EPD97488.1"/>
    <property type="molecule type" value="Genomic_DNA"/>
</dbReference>
<sequence>MPAASSLLPWFAPRLSRPMIGVLNNLGHEMHYTRGEVLYESPGFFRPLMLVRRGIVARALMDPLHADPLLVSLSGPRALCGSCETLYVQDRMVRRHWCMTSVDVHVVNADLLLRICDQNPLWQRELSNYSAICALSDRLGMLVTHATSLEERLGVLMIASSLSTDSEFLERFRDPSVEWVPLPVLPSMHVAKVLLSANRAKIRGVLQRWLQEDTVRWRSHKILLSRPRFAAFWNRVEPVLRTVAATEPGFPIKMPVRDLELHSEL</sequence>
<protein>
    <recommendedName>
        <fullName evidence="3">Cyclic nucleotide-binding domain-containing protein</fullName>
    </recommendedName>
</protein>
<reference evidence="1 2" key="1">
    <citation type="submission" date="2013-04" db="EMBL/GenBank/DDBJ databases">
        <title>The Genome Sequence of Sutterella wadsworthensis HGA0223.</title>
        <authorList>
            <consortium name="The Broad Institute Genomics Platform"/>
            <person name="Earl A."/>
            <person name="Ward D."/>
            <person name="Feldgarden M."/>
            <person name="Gevers D."/>
            <person name="Schmidt T.M."/>
            <person name="Dover J."/>
            <person name="Dai D."/>
            <person name="Walker B."/>
            <person name="Young S."/>
            <person name="Zeng Q."/>
            <person name="Gargeya S."/>
            <person name="Fitzgerald M."/>
            <person name="Haas B."/>
            <person name="Abouelleil A."/>
            <person name="Allen A.W."/>
            <person name="Alvarado L."/>
            <person name="Arachchi H.M."/>
            <person name="Berlin A.M."/>
            <person name="Chapman S.B."/>
            <person name="Gainer-Dewar J."/>
            <person name="Goldberg J."/>
            <person name="Griggs A."/>
            <person name="Gujja S."/>
            <person name="Hansen M."/>
            <person name="Howarth C."/>
            <person name="Imamovic A."/>
            <person name="Ireland A."/>
            <person name="Larimer J."/>
            <person name="McCowan C."/>
            <person name="Murphy C."/>
            <person name="Pearson M."/>
            <person name="Poon T.W."/>
            <person name="Priest M."/>
            <person name="Roberts A."/>
            <person name="Saif S."/>
            <person name="Shea T."/>
            <person name="Sisk P."/>
            <person name="Sykes S."/>
            <person name="Wortman J."/>
            <person name="Nusbaum C."/>
            <person name="Birren B."/>
        </authorList>
    </citation>
    <scope>NUCLEOTIDE SEQUENCE [LARGE SCALE GENOMIC DNA]</scope>
    <source>
        <strain evidence="1 2">HGA0223</strain>
    </source>
</reference>
<evidence type="ECO:0000313" key="1">
    <source>
        <dbReference type="EMBL" id="EPD97488.1"/>
    </source>
</evidence>
<evidence type="ECO:0000313" key="2">
    <source>
        <dbReference type="Proteomes" id="UP000014400"/>
    </source>
</evidence>
<accession>S3B7Z5</accession>
<comment type="caution">
    <text evidence="1">The sequence shown here is derived from an EMBL/GenBank/DDBJ whole genome shotgun (WGS) entry which is preliminary data.</text>
</comment>
<dbReference type="SUPFAM" id="SSF51206">
    <property type="entry name" value="cAMP-binding domain-like"/>
    <property type="match status" value="1"/>
</dbReference>
<name>S3B7Z5_9BURK</name>